<comment type="caution">
    <text evidence="2">The sequence shown here is derived from an EMBL/GenBank/DDBJ whole genome shotgun (WGS) entry which is preliminary data.</text>
</comment>
<dbReference type="AlphaFoldDB" id="A0A9W8LR30"/>
<dbReference type="Proteomes" id="UP001140094">
    <property type="component" value="Unassembled WGS sequence"/>
</dbReference>
<evidence type="ECO:0000313" key="3">
    <source>
        <dbReference type="Proteomes" id="UP001140094"/>
    </source>
</evidence>
<accession>A0A9W8LR30</accession>
<feature type="region of interest" description="Disordered" evidence="1">
    <location>
        <begin position="49"/>
        <end position="81"/>
    </location>
</feature>
<protein>
    <recommendedName>
        <fullName evidence="4">HMA domain-containing protein</fullName>
    </recommendedName>
</protein>
<gene>
    <name evidence="2" type="ORF">H4R20_003795</name>
</gene>
<feature type="compositionally biased region" description="Basic and acidic residues" evidence="1">
    <location>
        <begin position="49"/>
        <end position="79"/>
    </location>
</feature>
<keyword evidence="3" id="KW-1185">Reference proteome</keyword>
<evidence type="ECO:0008006" key="4">
    <source>
        <dbReference type="Google" id="ProtNLM"/>
    </source>
</evidence>
<dbReference type="EMBL" id="JANBUO010000865">
    <property type="protein sequence ID" value="KAJ2801132.1"/>
    <property type="molecule type" value="Genomic_DNA"/>
</dbReference>
<reference evidence="2" key="1">
    <citation type="submission" date="2022-07" db="EMBL/GenBank/DDBJ databases">
        <title>Phylogenomic reconstructions and comparative analyses of Kickxellomycotina fungi.</title>
        <authorList>
            <person name="Reynolds N.K."/>
            <person name="Stajich J.E."/>
            <person name="Barry K."/>
            <person name="Grigoriev I.V."/>
            <person name="Crous P."/>
            <person name="Smith M.E."/>
        </authorList>
    </citation>
    <scope>NUCLEOTIDE SEQUENCE</scope>
    <source>
        <strain evidence="2">NRRL 1565</strain>
    </source>
</reference>
<evidence type="ECO:0000256" key="1">
    <source>
        <dbReference type="SAM" id="MobiDB-lite"/>
    </source>
</evidence>
<name>A0A9W8LR30_9FUNG</name>
<organism evidence="2 3">
    <name type="scientific">Coemansia guatemalensis</name>
    <dbReference type="NCBI Taxonomy" id="2761395"/>
    <lineage>
        <taxon>Eukaryota</taxon>
        <taxon>Fungi</taxon>
        <taxon>Fungi incertae sedis</taxon>
        <taxon>Zoopagomycota</taxon>
        <taxon>Kickxellomycotina</taxon>
        <taxon>Kickxellomycetes</taxon>
        <taxon>Kickxellales</taxon>
        <taxon>Kickxellaceae</taxon>
        <taxon>Coemansia</taxon>
    </lineage>
</organism>
<sequence length="100" mass="11219">MSHFHISDLSKPGTLDVTVDGTTVTLNYLPHVVDKCGCDKCKSIVKKKAEEAKKAEEKKKAEEAKKKAEEDKKKAEEAKKKKQADLFMAHLYGHPHPHAH</sequence>
<evidence type="ECO:0000313" key="2">
    <source>
        <dbReference type="EMBL" id="KAJ2801132.1"/>
    </source>
</evidence>
<proteinExistence type="predicted"/>